<proteinExistence type="predicted"/>
<comment type="caution">
    <text evidence="3">The sequence shown here is derived from an EMBL/GenBank/DDBJ whole genome shotgun (WGS) entry which is preliminary data.</text>
</comment>
<dbReference type="InterPro" id="IPR036188">
    <property type="entry name" value="FAD/NAD-bd_sf"/>
</dbReference>
<dbReference type="PANTHER" id="PTHR13847">
    <property type="entry name" value="SARCOSINE DEHYDROGENASE-RELATED"/>
    <property type="match status" value="1"/>
</dbReference>
<evidence type="ECO:0000259" key="2">
    <source>
        <dbReference type="Pfam" id="PF01266"/>
    </source>
</evidence>
<dbReference type="InterPro" id="IPR006076">
    <property type="entry name" value="FAD-dep_OxRdtase"/>
</dbReference>
<evidence type="ECO:0000313" key="3">
    <source>
        <dbReference type="EMBL" id="TPG47149.1"/>
    </source>
</evidence>
<dbReference type="PANTHER" id="PTHR13847:SF281">
    <property type="entry name" value="FAD DEPENDENT OXIDOREDUCTASE DOMAIN-CONTAINING PROTEIN"/>
    <property type="match status" value="1"/>
</dbReference>
<reference evidence="3 4" key="1">
    <citation type="journal article" date="2019" name="Environ. Microbiol.">
        <title>Species interactions and distinct microbial communities in high Arctic permafrost affected cryosols are associated with the CH4 and CO2 gas fluxes.</title>
        <authorList>
            <person name="Altshuler I."/>
            <person name="Hamel J."/>
            <person name="Turney S."/>
            <person name="Magnuson E."/>
            <person name="Levesque R."/>
            <person name="Greer C."/>
            <person name="Whyte L.G."/>
        </authorList>
    </citation>
    <scope>NUCLEOTIDE SEQUENCE [LARGE SCALE GENOMIC DNA]</scope>
    <source>
        <strain evidence="3 4">E6.1</strain>
    </source>
</reference>
<dbReference type="AlphaFoldDB" id="A0A502FCX1"/>
<sequence length="428" mass="45897">MHQPSPASYWLASAPDFSGGTDGPVSGSVDVAVIGGGFTGLSAALALRESGASVALLEANRVVGEASGRNGGHCNASTHQDHAALSAALGRERAAEYYRAHLDAVDTVERLVRDHAIDCDFRRCGRLKFAAKAEHFEKMAKSYEIIKADVDPDVELISADQIARETATPGYHGGLLQKTSAQLHVGRFGVGLAEAASAKGAAIFENAAVSGLVREGAGWRVTTARGTLFAKQVLVATGGAGTPSPVAWFQRRIVGVGSFVVATEPLRPALIDELLPMRRNYVTSRVIGNYFRFSPDNRLIFGGRGRFSISDSKADVKSGAILIRAMRRMFPQLESTRIDHVWGGMVDMTADRLPRAGEQDGLFYALGYSGHGVQMAPHMGVQMARYMGGDMSANPWSELAWPAIPGHVGKPWFLPAVGLWYKLQDILH</sequence>
<dbReference type="OrthoDB" id="9806601at2"/>
<dbReference type="GO" id="GO:0005737">
    <property type="term" value="C:cytoplasm"/>
    <property type="evidence" value="ECO:0007669"/>
    <property type="project" value="TreeGrafter"/>
</dbReference>
<name>A0A502FCX1_9SPHN</name>
<dbReference type="Gene3D" id="3.30.9.10">
    <property type="entry name" value="D-Amino Acid Oxidase, subunit A, domain 2"/>
    <property type="match status" value="1"/>
</dbReference>
<dbReference type="GO" id="GO:0016491">
    <property type="term" value="F:oxidoreductase activity"/>
    <property type="evidence" value="ECO:0007669"/>
    <property type="project" value="UniProtKB-KW"/>
</dbReference>
<protein>
    <submittedName>
        <fullName evidence="3">FAD-binding oxidoreductase</fullName>
    </submittedName>
</protein>
<dbReference type="SUPFAM" id="SSF51905">
    <property type="entry name" value="FAD/NAD(P)-binding domain"/>
    <property type="match status" value="1"/>
</dbReference>
<dbReference type="EMBL" id="RCZC01000011">
    <property type="protein sequence ID" value="TPG47149.1"/>
    <property type="molecule type" value="Genomic_DNA"/>
</dbReference>
<dbReference type="Proteomes" id="UP000319931">
    <property type="component" value="Unassembled WGS sequence"/>
</dbReference>
<keyword evidence="4" id="KW-1185">Reference proteome</keyword>
<keyword evidence="1" id="KW-0560">Oxidoreductase</keyword>
<dbReference type="Gene3D" id="3.50.50.60">
    <property type="entry name" value="FAD/NAD(P)-binding domain"/>
    <property type="match status" value="1"/>
</dbReference>
<evidence type="ECO:0000313" key="4">
    <source>
        <dbReference type="Proteomes" id="UP000319931"/>
    </source>
</evidence>
<evidence type="ECO:0000256" key="1">
    <source>
        <dbReference type="ARBA" id="ARBA00023002"/>
    </source>
</evidence>
<accession>A0A502FCX1</accession>
<dbReference type="RefSeq" id="WP_140852479.1">
    <property type="nucleotide sequence ID" value="NZ_RCZC01000011.1"/>
</dbReference>
<feature type="domain" description="FAD dependent oxidoreductase" evidence="2">
    <location>
        <begin position="30"/>
        <end position="384"/>
    </location>
</feature>
<dbReference type="Pfam" id="PF01266">
    <property type="entry name" value="DAO"/>
    <property type="match status" value="1"/>
</dbReference>
<organism evidence="3 4">
    <name type="scientific">Sphingomonas glacialis</name>
    <dbReference type="NCBI Taxonomy" id="658225"/>
    <lineage>
        <taxon>Bacteria</taxon>
        <taxon>Pseudomonadati</taxon>
        <taxon>Pseudomonadota</taxon>
        <taxon>Alphaproteobacteria</taxon>
        <taxon>Sphingomonadales</taxon>
        <taxon>Sphingomonadaceae</taxon>
        <taxon>Sphingomonas</taxon>
    </lineage>
</organism>
<gene>
    <name evidence="3" type="ORF">EAH76_22330</name>
</gene>